<keyword evidence="2" id="KW-1185">Reference proteome</keyword>
<evidence type="ECO:0000256" key="1">
    <source>
        <dbReference type="SAM" id="MobiDB-lite"/>
    </source>
</evidence>
<feature type="compositionally biased region" description="Polar residues" evidence="1">
    <location>
        <begin position="44"/>
        <end position="66"/>
    </location>
</feature>
<reference evidence="3" key="1">
    <citation type="submission" date="2022-11" db="UniProtKB">
        <authorList>
            <consortium name="WormBaseParasite"/>
        </authorList>
    </citation>
    <scope>IDENTIFICATION</scope>
</reference>
<sequence>MSDIDETVPTNLPIPPKIPPPPSEHPPPYTPFCTPPTSAPLLEPSTSRSANQNNRNPTNRVIIQPQ</sequence>
<evidence type="ECO:0000313" key="3">
    <source>
        <dbReference type="WBParaSite" id="ACRNAN_scaffold9516.g15337.t1"/>
    </source>
</evidence>
<name>A0A914EMK0_9BILA</name>
<accession>A0A914EMK0</accession>
<feature type="region of interest" description="Disordered" evidence="1">
    <location>
        <begin position="1"/>
        <end position="66"/>
    </location>
</feature>
<dbReference type="WBParaSite" id="ACRNAN_scaffold9516.g15337.t1">
    <property type="protein sequence ID" value="ACRNAN_scaffold9516.g15337.t1"/>
    <property type="gene ID" value="ACRNAN_scaffold9516.g15337"/>
</dbReference>
<proteinExistence type="predicted"/>
<dbReference type="AlphaFoldDB" id="A0A914EMK0"/>
<feature type="compositionally biased region" description="Pro residues" evidence="1">
    <location>
        <begin position="12"/>
        <end position="38"/>
    </location>
</feature>
<protein>
    <submittedName>
        <fullName evidence="3">Uncharacterized protein</fullName>
    </submittedName>
</protein>
<evidence type="ECO:0000313" key="2">
    <source>
        <dbReference type="Proteomes" id="UP000887540"/>
    </source>
</evidence>
<dbReference type="Proteomes" id="UP000887540">
    <property type="component" value="Unplaced"/>
</dbReference>
<organism evidence="2 3">
    <name type="scientific">Acrobeloides nanus</name>
    <dbReference type="NCBI Taxonomy" id="290746"/>
    <lineage>
        <taxon>Eukaryota</taxon>
        <taxon>Metazoa</taxon>
        <taxon>Ecdysozoa</taxon>
        <taxon>Nematoda</taxon>
        <taxon>Chromadorea</taxon>
        <taxon>Rhabditida</taxon>
        <taxon>Tylenchina</taxon>
        <taxon>Cephalobomorpha</taxon>
        <taxon>Cephaloboidea</taxon>
        <taxon>Cephalobidae</taxon>
        <taxon>Acrobeloides</taxon>
    </lineage>
</organism>